<dbReference type="SUPFAM" id="SSF55120">
    <property type="entry name" value="Pseudouridine synthase"/>
    <property type="match status" value="1"/>
</dbReference>
<evidence type="ECO:0000313" key="6">
    <source>
        <dbReference type="EMBL" id="AXN35632.1"/>
    </source>
</evidence>
<dbReference type="GO" id="GO:0160148">
    <property type="term" value="F:tRNA pseudouridine(55) synthase activity"/>
    <property type="evidence" value="ECO:0007669"/>
    <property type="project" value="UniProtKB-EC"/>
</dbReference>
<dbReference type="CDD" id="cd02573">
    <property type="entry name" value="PseudoU_synth_EcTruB"/>
    <property type="match status" value="1"/>
</dbReference>
<evidence type="ECO:0000256" key="1">
    <source>
        <dbReference type="ARBA" id="ARBA00000385"/>
    </source>
</evidence>
<dbReference type="AlphaFoldDB" id="A0A1X7QK68"/>
<dbReference type="InterPro" id="IPR002501">
    <property type="entry name" value="PsdUridine_synth_N"/>
</dbReference>
<organism evidence="6 7">
    <name type="scientific">Latilactobacillus curvatus</name>
    <name type="common">Lactobacillus curvatus</name>
    <dbReference type="NCBI Taxonomy" id="28038"/>
    <lineage>
        <taxon>Bacteria</taxon>
        <taxon>Bacillati</taxon>
        <taxon>Bacillota</taxon>
        <taxon>Bacilli</taxon>
        <taxon>Lactobacillales</taxon>
        <taxon>Lactobacillaceae</taxon>
        <taxon>Latilactobacillus</taxon>
    </lineage>
</organism>
<reference evidence="6 7" key="1">
    <citation type="submission" date="2018-07" db="EMBL/GenBank/DDBJ databases">
        <title>Lactobacillus curvatus genome sequence.</title>
        <authorList>
            <person name="Prechtl R."/>
        </authorList>
    </citation>
    <scope>NUCLEOTIDE SEQUENCE [LARGE SCALE GENOMIC DNA]</scope>
    <source>
        <strain evidence="6 7">TMW 1.1928</strain>
    </source>
</reference>
<feature type="active site" description="Nucleophile" evidence="5">
    <location>
        <position position="38"/>
    </location>
</feature>
<dbReference type="GO" id="GO:1990481">
    <property type="term" value="P:mRNA pseudouridine synthesis"/>
    <property type="evidence" value="ECO:0007669"/>
    <property type="project" value="TreeGrafter"/>
</dbReference>
<evidence type="ECO:0000256" key="4">
    <source>
        <dbReference type="ARBA" id="ARBA00023235"/>
    </source>
</evidence>
<dbReference type="EC" id="5.4.99.25" evidence="5"/>
<comment type="function">
    <text evidence="5">Responsible for synthesis of pseudouridine from uracil-55 in the psi GC loop of transfer RNAs.</text>
</comment>
<dbReference type="InterPro" id="IPR014780">
    <property type="entry name" value="tRNA_psdUridine_synth_TruB"/>
</dbReference>
<accession>A0A1X7QK68</accession>
<dbReference type="GO" id="GO:0003723">
    <property type="term" value="F:RNA binding"/>
    <property type="evidence" value="ECO:0007669"/>
    <property type="project" value="InterPro"/>
</dbReference>
<sequence length="305" mass="33954">MDGIVPLYKERGMTSNDCVFKVRRILHMKKVGHSGTLDPNVDGVLPICIGQATKVVDQLVHSGKVYTGEITLGLSTTTEDLDGEVVEEARLTEPFSTEKIKETLASFLGDSIQIPPMFSAVKVNGRRLYDYARAGDLVERPQRSITITQFDLDGEPQFDAESGRQTFRFIVGCSKGTYIRTLAVDFGRKLGLPAVMSDLTRLKSGGIQIGNCITLEQLAQKTEAGELADVLLPIDHVFEDYKKIALDDDQWAKLLNGVFLTLPEQTDEIVALTYQGHIKALYQVEKAAQHLYRPYKMYLQNQGTH</sequence>
<dbReference type="EMBL" id="CP031003">
    <property type="protein sequence ID" value="AXN35632.1"/>
    <property type="molecule type" value="Genomic_DNA"/>
</dbReference>
<evidence type="ECO:0000256" key="3">
    <source>
        <dbReference type="ARBA" id="ARBA00022694"/>
    </source>
</evidence>
<dbReference type="PANTHER" id="PTHR13767:SF2">
    <property type="entry name" value="PSEUDOURIDYLATE SYNTHASE TRUB1"/>
    <property type="match status" value="1"/>
</dbReference>
<keyword evidence="4 5" id="KW-0413">Isomerase</keyword>
<dbReference type="GO" id="GO:0031119">
    <property type="term" value="P:tRNA pseudouridine synthesis"/>
    <property type="evidence" value="ECO:0007669"/>
    <property type="project" value="UniProtKB-UniRule"/>
</dbReference>
<name>A0A1X7QK68_LATCU</name>
<dbReference type="InterPro" id="IPR032819">
    <property type="entry name" value="TruB_C"/>
</dbReference>
<dbReference type="Gene3D" id="3.30.2350.10">
    <property type="entry name" value="Pseudouridine synthase"/>
    <property type="match status" value="1"/>
</dbReference>
<protein>
    <recommendedName>
        <fullName evidence="5">tRNA pseudouridine synthase B</fullName>
        <ecNumber evidence="5">5.4.99.25</ecNumber>
    </recommendedName>
    <alternativeName>
        <fullName evidence="5">tRNA pseudouridine(55) synthase</fullName>
        <shortName evidence="5">Psi55 synthase</shortName>
    </alternativeName>
    <alternativeName>
        <fullName evidence="5">tRNA pseudouridylate synthase</fullName>
    </alternativeName>
    <alternativeName>
        <fullName evidence="5">tRNA-uridine isomerase</fullName>
    </alternativeName>
</protein>
<comment type="similarity">
    <text evidence="2 5">Belongs to the pseudouridine synthase TruB family. Type 1 subfamily.</text>
</comment>
<dbReference type="FunFam" id="3.30.2350.10:FF:000011">
    <property type="entry name" value="tRNA pseudouridine synthase B"/>
    <property type="match status" value="1"/>
</dbReference>
<dbReference type="RefSeq" id="WP_076787243.1">
    <property type="nucleotide sequence ID" value="NZ_CABIVZ010000041.1"/>
</dbReference>
<dbReference type="HAMAP" id="MF_01080">
    <property type="entry name" value="TruB_bact"/>
    <property type="match status" value="1"/>
</dbReference>
<dbReference type="Proteomes" id="UP000257607">
    <property type="component" value="Chromosome"/>
</dbReference>
<dbReference type="InterPro" id="IPR020103">
    <property type="entry name" value="PsdUridine_synth_cat_dom_sf"/>
</dbReference>
<dbReference type="Pfam" id="PF16198">
    <property type="entry name" value="TruB_C_2"/>
    <property type="match status" value="1"/>
</dbReference>
<comment type="catalytic activity">
    <reaction evidence="1 5">
        <text>uridine(55) in tRNA = pseudouridine(55) in tRNA</text>
        <dbReference type="Rhea" id="RHEA:42532"/>
        <dbReference type="Rhea" id="RHEA-COMP:10101"/>
        <dbReference type="Rhea" id="RHEA-COMP:10102"/>
        <dbReference type="ChEBI" id="CHEBI:65314"/>
        <dbReference type="ChEBI" id="CHEBI:65315"/>
        <dbReference type="EC" id="5.4.99.25"/>
    </reaction>
</comment>
<dbReference type="Pfam" id="PF01509">
    <property type="entry name" value="TruB_N"/>
    <property type="match status" value="1"/>
</dbReference>
<gene>
    <name evidence="5" type="primary">truB</name>
    <name evidence="6" type="ORF">DT351_04330</name>
</gene>
<dbReference type="PANTHER" id="PTHR13767">
    <property type="entry name" value="TRNA-PSEUDOURIDINE SYNTHASE"/>
    <property type="match status" value="1"/>
</dbReference>
<dbReference type="NCBIfam" id="TIGR00431">
    <property type="entry name" value="TruB"/>
    <property type="match status" value="1"/>
</dbReference>
<proteinExistence type="inferred from homology"/>
<evidence type="ECO:0000256" key="2">
    <source>
        <dbReference type="ARBA" id="ARBA00005642"/>
    </source>
</evidence>
<keyword evidence="3 5" id="KW-0819">tRNA processing</keyword>
<evidence type="ECO:0000313" key="7">
    <source>
        <dbReference type="Proteomes" id="UP000257607"/>
    </source>
</evidence>
<evidence type="ECO:0000256" key="5">
    <source>
        <dbReference type="HAMAP-Rule" id="MF_01080"/>
    </source>
</evidence>